<reference evidence="1" key="1">
    <citation type="journal article" date="2015" name="Nature">
        <title>Complex archaea that bridge the gap between prokaryotes and eukaryotes.</title>
        <authorList>
            <person name="Spang A."/>
            <person name="Saw J.H."/>
            <person name="Jorgensen S.L."/>
            <person name="Zaremba-Niedzwiedzka K."/>
            <person name="Martijn J."/>
            <person name="Lind A.E."/>
            <person name="van Eijk R."/>
            <person name="Schleper C."/>
            <person name="Guy L."/>
            <person name="Ettema T.J."/>
        </authorList>
    </citation>
    <scope>NUCLEOTIDE SEQUENCE</scope>
</reference>
<sequence>MPEYFVTWEIDISADSPERAAAAALKIQRDPESSATVFGVFDEEGEKHRVDLLGVYERLAMLPDKEGEHGS</sequence>
<accession>A0A0F9R3W4</accession>
<name>A0A0F9R3W4_9ZZZZ</name>
<evidence type="ECO:0000313" key="1">
    <source>
        <dbReference type="EMBL" id="KKN43912.1"/>
    </source>
</evidence>
<protein>
    <submittedName>
        <fullName evidence="1">Uncharacterized protein</fullName>
    </submittedName>
</protein>
<proteinExistence type="predicted"/>
<dbReference type="AlphaFoldDB" id="A0A0F9R3W4"/>
<comment type="caution">
    <text evidence="1">The sequence shown here is derived from an EMBL/GenBank/DDBJ whole genome shotgun (WGS) entry which is preliminary data.</text>
</comment>
<organism evidence="1">
    <name type="scientific">marine sediment metagenome</name>
    <dbReference type="NCBI Taxonomy" id="412755"/>
    <lineage>
        <taxon>unclassified sequences</taxon>
        <taxon>metagenomes</taxon>
        <taxon>ecological metagenomes</taxon>
    </lineage>
</organism>
<dbReference type="EMBL" id="LAZR01001482">
    <property type="protein sequence ID" value="KKN43912.1"/>
    <property type="molecule type" value="Genomic_DNA"/>
</dbReference>
<gene>
    <name evidence="1" type="ORF">LCGC14_0698610</name>
</gene>